<name>C6BVR0_MARSD</name>
<gene>
    <name evidence="6" type="ordered locus">Desal_0205</name>
</gene>
<dbReference type="STRING" id="526222.Desal_0205"/>
<dbReference type="PROSITE" id="PS00589">
    <property type="entry name" value="PTS_HPR_SER"/>
    <property type="match status" value="1"/>
</dbReference>
<dbReference type="Proteomes" id="UP000002601">
    <property type="component" value="Chromosome"/>
</dbReference>
<dbReference type="InterPro" id="IPR000032">
    <property type="entry name" value="HPr-like"/>
</dbReference>
<dbReference type="GO" id="GO:0009401">
    <property type="term" value="P:phosphoenolpyruvate-dependent sugar phosphotransferase system"/>
    <property type="evidence" value="ECO:0007669"/>
    <property type="project" value="UniProtKB-KW"/>
</dbReference>
<evidence type="ECO:0000256" key="1">
    <source>
        <dbReference type="ARBA" id="ARBA00004496"/>
    </source>
</evidence>
<dbReference type="NCBIfam" id="TIGR01003">
    <property type="entry name" value="PTS_HPr_family"/>
    <property type="match status" value="1"/>
</dbReference>
<dbReference type="InterPro" id="IPR035895">
    <property type="entry name" value="HPr-like_sf"/>
</dbReference>
<dbReference type="AlphaFoldDB" id="C6BVR0"/>
<reference evidence="6 7" key="1">
    <citation type="submission" date="2009-06" db="EMBL/GenBank/DDBJ databases">
        <title>Complete sequence of Desulfovibrio salexigens DSM 2638.</title>
        <authorList>
            <consortium name="US DOE Joint Genome Institute"/>
            <person name="Lucas S."/>
            <person name="Copeland A."/>
            <person name="Lapidus A."/>
            <person name="Glavina del Rio T."/>
            <person name="Tice H."/>
            <person name="Bruce D."/>
            <person name="Goodwin L."/>
            <person name="Pitluck S."/>
            <person name="Munk A.C."/>
            <person name="Brettin T."/>
            <person name="Detter J.C."/>
            <person name="Han C."/>
            <person name="Tapia R."/>
            <person name="Larimer F."/>
            <person name="Land M."/>
            <person name="Hauser L."/>
            <person name="Kyrpides N."/>
            <person name="Anderson I."/>
            <person name="Wall J.D."/>
            <person name="Arkin A.P."/>
            <person name="Dehal P."/>
            <person name="Chivian D."/>
            <person name="Giles B."/>
            <person name="Hazen T.C."/>
        </authorList>
    </citation>
    <scope>NUCLEOTIDE SEQUENCE [LARGE SCALE GENOMIC DNA]</scope>
    <source>
        <strain evidence="7">ATCC 14822 / DSM 2638 / NCIMB 8403 / VKM B-1763</strain>
    </source>
</reference>
<dbReference type="InterPro" id="IPR050399">
    <property type="entry name" value="HPr"/>
</dbReference>
<dbReference type="Gene3D" id="3.30.1340.10">
    <property type="entry name" value="HPr-like"/>
    <property type="match status" value="1"/>
</dbReference>
<keyword evidence="3" id="KW-0963">Cytoplasm</keyword>
<evidence type="ECO:0000256" key="3">
    <source>
        <dbReference type="ARBA" id="ARBA00022490"/>
    </source>
</evidence>
<dbReference type="CDD" id="cd00367">
    <property type="entry name" value="PTS-HPr_like"/>
    <property type="match status" value="1"/>
</dbReference>
<dbReference type="SUPFAM" id="SSF55594">
    <property type="entry name" value="HPr-like"/>
    <property type="match status" value="1"/>
</dbReference>
<keyword evidence="7" id="KW-1185">Reference proteome</keyword>
<dbReference type="InterPro" id="IPR002114">
    <property type="entry name" value="PTS_HPr_Ser_P_site"/>
</dbReference>
<evidence type="ECO:0000256" key="4">
    <source>
        <dbReference type="ARBA" id="ARBA00022683"/>
    </source>
</evidence>
<keyword evidence="6" id="KW-0808">Transferase</keyword>
<dbReference type="InterPro" id="IPR001020">
    <property type="entry name" value="PTS_HPr_His_P_site"/>
</dbReference>
<dbReference type="eggNOG" id="COG1925">
    <property type="taxonomic scope" value="Bacteria"/>
</dbReference>
<dbReference type="RefSeq" id="WP_012765800.1">
    <property type="nucleotide sequence ID" value="NC_012881.1"/>
</dbReference>
<evidence type="ECO:0000313" key="6">
    <source>
        <dbReference type="EMBL" id="ACS78274.1"/>
    </source>
</evidence>
<dbReference type="OrthoDB" id="9798965at2"/>
<dbReference type="PROSITE" id="PS51350">
    <property type="entry name" value="PTS_HPR_DOM"/>
    <property type="match status" value="1"/>
</dbReference>
<dbReference type="GO" id="GO:0005737">
    <property type="term" value="C:cytoplasm"/>
    <property type="evidence" value="ECO:0007669"/>
    <property type="project" value="UniProtKB-SubCell"/>
</dbReference>
<keyword evidence="4" id="KW-0598">Phosphotransferase system</keyword>
<sequence length="105" mass="11233">MTEESALREETPAGGEAIVRTVVVSNQLGLHARPAAKLAQEAQNYEADIMVVCESQEVDAKSILDVLTLAAVQGSVLELRADGSDAEAALDCLESLFKNRFGEEK</sequence>
<proteinExistence type="inferred from homology"/>
<evidence type="ECO:0000259" key="5">
    <source>
        <dbReference type="PROSITE" id="PS51350"/>
    </source>
</evidence>
<dbReference type="PRINTS" id="PR00107">
    <property type="entry name" value="PHOSPHOCPHPR"/>
</dbReference>
<comment type="similarity">
    <text evidence="2">Belongs to the HPr family.</text>
</comment>
<dbReference type="PROSITE" id="PS00369">
    <property type="entry name" value="PTS_HPR_HIS"/>
    <property type="match status" value="1"/>
</dbReference>
<feature type="domain" description="HPr" evidence="5">
    <location>
        <begin position="17"/>
        <end position="104"/>
    </location>
</feature>
<dbReference type="PANTHER" id="PTHR33705:SF2">
    <property type="entry name" value="PHOSPHOCARRIER PROTEIN NPR"/>
    <property type="match status" value="1"/>
</dbReference>
<dbReference type="EMBL" id="CP001649">
    <property type="protein sequence ID" value="ACS78274.1"/>
    <property type="molecule type" value="Genomic_DNA"/>
</dbReference>
<dbReference type="Pfam" id="PF00381">
    <property type="entry name" value="PTS-HPr"/>
    <property type="match status" value="1"/>
</dbReference>
<dbReference type="GO" id="GO:0016740">
    <property type="term" value="F:transferase activity"/>
    <property type="evidence" value="ECO:0007669"/>
    <property type="project" value="UniProtKB-KW"/>
</dbReference>
<evidence type="ECO:0000256" key="2">
    <source>
        <dbReference type="ARBA" id="ARBA00010736"/>
    </source>
</evidence>
<dbReference type="KEGG" id="dsa:Desal_0205"/>
<evidence type="ECO:0000313" key="7">
    <source>
        <dbReference type="Proteomes" id="UP000002601"/>
    </source>
</evidence>
<dbReference type="PANTHER" id="PTHR33705">
    <property type="entry name" value="PHOSPHOCARRIER PROTEIN HPR"/>
    <property type="match status" value="1"/>
</dbReference>
<comment type="subcellular location">
    <subcellularLocation>
        <location evidence="1">Cytoplasm</location>
    </subcellularLocation>
</comment>
<organism evidence="6 7">
    <name type="scientific">Maridesulfovibrio salexigens (strain ATCC 14822 / DSM 2638 / NCIMB 8403 / VKM B-1763)</name>
    <name type="common">Desulfovibrio salexigens</name>
    <dbReference type="NCBI Taxonomy" id="526222"/>
    <lineage>
        <taxon>Bacteria</taxon>
        <taxon>Pseudomonadati</taxon>
        <taxon>Thermodesulfobacteriota</taxon>
        <taxon>Desulfovibrionia</taxon>
        <taxon>Desulfovibrionales</taxon>
        <taxon>Desulfovibrionaceae</taxon>
        <taxon>Maridesulfovibrio</taxon>
    </lineage>
</organism>
<accession>C6BVR0</accession>
<dbReference type="HOGENOM" id="CLU_136230_1_2_7"/>
<protein>
    <submittedName>
        <fullName evidence="6">Phosphotransferase system, phosphocarrier protein HPr</fullName>
    </submittedName>
</protein>